<dbReference type="InterPro" id="IPR011990">
    <property type="entry name" value="TPR-like_helical_dom_sf"/>
</dbReference>
<protein>
    <recommendedName>
        <fullName evidence="3">Tetratricopeptide repeat protein</fullName>
    </recommendedName>
</protein>
<dbReference type="EMBL" id="BAAAMJ010000018">
    <property type="protein sequence ID" value="GAA1911108.1"/>
    <property type="molecule type" value="Genomic_DNA"/>
</dbReference>
<keyword evidence="2" id="KW-1185">Reference proteome</keyword>
<evidence type="ECO:0000313" key="2">
    <source>
        <dbReference type="Proteomes" id="UP001501303"/>
    </source>
</evidence>
<accession>A0ABN2P321</accession>
<comment type="caution">
    <text evidence="1">The sequence shown here is derived from an EMBL/GenBank/DDBJ whole genome shotgun (WGS) entry which is preliminary data.</text>
</comment>
<name>A0ABN2P321_9ACTN</name>
<gene>
    <name evidence="1" type="ORF">GCM10009716_21280</name>
</gene>
<dbReference type="SUPFAM" id="SSF48452">
    <property type="entry name" value="TPR-like"/>
    <property type="match status" value="1"/>
</dbReference>
<sequence length="178" mass="19623">MWPWQRTRPAGTPALHAMLLTRQARGHAKLGEREECLRALGQASELCAGGRSENDPQWLYWINEGEIHGQTGSCFLDLGAPGRAADSFALAYDAMNPGETRTRALFQARAATAQLRNGEHEEGRATAERALTLAERVQSARLNDHLSDVAEELQGERHTSDAGDLLDRMTMLTTKGER</sequence>
<organism evidence="1 2">
    <name type="scientific">Streptomyces sodiiphilus</name>
    <dbReference type="NCBI Taxonomy" id="226217"/>
    <lineage>
        <taxon>Bacteria</taxon>
        <taxon>Bacillati</taxon>
        <taxon>Actinomycetota</taxon>
        <taxon>Actinomycetes</taxon>
        <taxon>Kitasatosporales</taxon>
        <taxon>Streptomycetaceae</taxon>
        <taxon>Streptomyces</taxon>
    </lineage>
</organism>
<reference evidence="1 2" key="1">
    <citation type="journal article" date="2019" name="Int. J. Syst. Evol. Microbiol.">
        <title>The Global Catalogue of Microorganisms (GCM) 10K type strain sequencing project: providing services to taxonomists for standard genome sequencing and annotation.</title>
        <authorList>
            <consortium name="The Broad Institute Genomics Platform"/>
            <consortium name="The Broad Institute Genome Sequencing Center for Infectious Disease"/>
            <person name="Wu L."/>
            <person name="Ma J."/>
        </authorList>
    </citation>
    <scope>NUCLEOTIDE SEQUENCE [LARGE SCALE GENOMIC DNA]</scope>
    <source>
        <strain evidence="1 2">JCM 13581</strain>
    </source>
</reference>
<dbReference type="Proteomes" id="UP001501303">
    <property type="component" value="Unassembled WGS sequence"/>
</dbReference>
<dbReference type="Gene3D" id="1.25.40.10">
    <property type="entry name" value="Tetratricopeptide repeat domain"/>
    <property type="match status" value="1"/>
</dbReference>
<proteinExistence type="predicted"/>
<evidence type="ECO:0008006" key="3">
    <source>
        <dbReference type="Google" id="ProtNLM"/>
    </source>
</evidence>
<evidence type="ECO:0000313" key="1">
    <source>
        <dbReference type="EMBL" id="GAA1911108.1"/>
    </source>
</evidence>